<evidence type="ECO:0000313" key="3">
    <source>
        <dbReference type="Proteomes" id="UP000306985"/>
    </source>
</evidence>
<comment type="caution">
    <text evidence="2">The sequence shown here is derived from an EMBL/GenBank/DDBJ whole genome shotgun (WGS) entry which is preliminary data.</text>
</comment>
<dbReference type="Pfam" id="PF02374">
    <property type="entry name" value="ArsA_ATPase"/>
    <property type="match status" value="1"/>
</dbReference>
<feature type="domain" description="ArsA/GET3 Anion-transporting ATPase-like" evidence="1">
    <location>
        <begin position="28"/>
        <end position="304"/>
    </location>
</feature>
<keyword evidence="3" id="KW-1185">Reference proteome</keyword>
<dbReference type="EMBL" id="SZZH01000003">
    <property type="protein sequence ID" value="TKV58427.1"/>
    <property type="molecule type" value="Genomic_DNA"/>
</dbReference>
<sequence>MTARTRGPRPADGTALLRVAPLLTDPATRVVVTCGSGGVGKTTTAAAMALFAADAGRKVAVLTIDPAKRLAQSLGLDELDNDPRRVDVPLGPGASAAPEARPGGELWAMMLDTRRTFDEMVAAHSTPDRAQAIIENPFYQVISTSFSGTQEYMAMEKLATLAATDEFDLIVVDTPPSRSALDFLDAPQRLSSFLDGRMIRLLATPGRGVMKVVGAGFSLFSKAVSTILGGQFLSDAAQFVQLFEDMFGGFRERAQATYELLRSPGTRFVVVSICEPDALREASYFADRLSAERMPLAGLVLNRTHPPLAELPAAAAEVAAARLAANDGPADQVAAAVLRIHAERVAVRGNELHLQSRFHRVHTTVPVVEVPALPSDAHDLPALREIGARLTAAAGA</sequence>
<accession>A0A4U6QDY0</accession>
<dbReference type="RefSeq" id="WP_137450090.1">
    <property type="nucleotide sequence ID" value="NZ_SZZH01000003.1"/>
</dbReference>
<dbReference type="GO" id="GO:0005524">
    <property type="term" value="F:ATP binding"/>
    <property type="evidence" value="ECO:0007669"/>
    <property type="project" value="InterPro"/>
</dbReference>
<dbReference type="PANTHER" id="PTHR10803">
    <property type="entry name" value="ARSENICAL PUMP-DRIVING ATPASE ARSENITE-TRANSLOCATING ATPASE"/>
    <property type="match status" value="1"/>
</dbReference>
<gene>
    <name evidence="2" type="ORF">FDO65_12725</name>
</gene>
<reference evidence="2 3" key="1">
    <citation type="submission" date="2019-05" db="EMBL/GenBank/DDBJ databases">
        <title>Nakamurella sp. N5BH11, whole genome shotgun sequence.</title>
        <authorList>
            <person name="Tuo L."/>
        </authorList>
    </citation>
    <scope>NUCLEOTIDE SEQUENCE [LARGE SCALE GENOMIC DNA]</scope>
    <source>
        <strain evidence="2 3">N5BH11</strain>
    </source>
</reference>
<dbReference type="InterPro" id="IPR025723">
    <property type="entry name" value="ArsA/GET3_ATPase-like"/>
</dbReference>
<name>A0A4U6QDY0_9ACTN</name>
<organism evidence="2 3">
    <name type="scientific">Nakamurella flava</name>
    <dbReference type="NCBI Taxonomy" id="2576308"/>
    <lineage>
        <taxon>Bacteria</taxon>
        <taxon>Bacillati</taxon>
        <taxon>Actinomycetota</taxon>
        <taxon>Actinomycetes</taxon>
        <taxon>Nakamurellales</taxon>
        <taxon>Nakamurellaceae</taxon>
        <taxon>Nakamurella</taxon>
    </lineage>
</organism>
<proteinExistence type="predicted"/>
<dbReference type="PANTHER" id="PTHR10803:SF26">
    <property type="entry name" value="ANION TRANSPORTER ATPASE-RELATED"/>
    <property type="match status" value="1"/>
</dbReference>
<protein>
    <submittedName>
        <fullName evidence="2">ArsA family ATPase</fullName>
    </submittedName>
</protein>
<dbReference type="InterPro" id="IPR016300">
    <property type="entry name" value="ATPase_ArsA/GET3"/>
</dbReference>
<dbReference type="SUPFAM" id="SSF52540">
    <property type="entry name" value="P-loop containing nucleoside triphosphate hydrolases"/>
    <property type="match status" value="1"/>
</dbReference>
<dbReference type="InterPro" id="IPR027417">
    <property type="entry name" value="P-loop_NTPase"/>
</dbReference>
<evidence type="ECO:0000313" key="2">
    <source>
        <dbReference type="EMBL" id="TKV58427.1"/>
    </source>
</evidence>
<dbReference type="AlphaFoldDB" id="A0A4U6QDY0"/>
<dbReference type="GO" id="GO:0016887">
    <property type="term" value="F:ATP hydrolysis activity"/>
    <property type="evidence" value="ECO:0007669"/>
    <property type="project" value="InterPro"/>
</dbReference>
<dbReference type="Gene3D" id="3.40.50.300">
    <property type="entry name" value="P-loop containing nucleotide triphosphate hydrolases"/>
    <property type="match status" value="1"/>
</dbReference>
<dbReference type="OrthoDB" id="5490584at2"/>
<evidence type="ECO:0000259" key="1">
    <source>
        <dbReference type="Pfam" id="PF02374"/>
    </source>
</evidence>
<dbReference type="Proteomes" id="UP000306985">
    <property type="component" value="Unassembled WGS sequence"/>
</dbReference>